<dbReference type="PROSITE" id="PS50056">
    <property type="entry name" value="TYR_PHOSPHATASE_2"/>
    <property type="match status" value="1"/>
</dbReference>
<dbReference type="InterPro" id="IPR042942">
    <property type="entry name" value="Laforin"/>
</dbReference>
<evidence type="ECO:0000256" key="1">
    <source>
        <dbReference type="SAM" id="MobiDB-lite"/>
    </source>
</evidence>
<dbReference type="InterPro" id="IPR000340">
    <property type="entry name" value="Dual-sp_phosphatase_cat-dom"/>
</dbReference>
<accession>A0A2A9M6L0</accession>
<dbReference type="RefSeq" id="XP_029215059.1">
    <property type="nucleotide sequence ID" value="XM_029361911.1"/>
</dbReference>
<evidence type="ECO:0000259" key="2">
    <source>
        <dbReference type="PROSITE" id="PS50056"/>
    </source>
</evidence>
<dbReference type="GeneID" id="40308304"/>
<dbReference type="STRING" id="94643.A0A2A9M6L0"/>
<dbReference type="Proteomes" id="UP000224006">
    <property type="component" value="Unassembled WGS sequence"/>
</dbReference>
<dbReference type="Gene3D" id="3.90.190.10">
    <property type="entry name" value="Protein tyrosine phosphatase superfamily"/>
    <property type="match status" value="1"/>
</dbReference>
<dbReference type="OrthoDB" id="273181at2759"/>
<reference evidence="3 4" key="1">
    <citation type="submission" date="2017-09" db="EMBL/GenBank/DDBJ databases">
        <title>Genome sequencing of Besnoitia besnoiti strain Bb-Ger1.</title>
        <authorList>
            <person name="Schares G."/>
            <person name="Venepally P."/>
            <person name="Lorenzi H.A."/>
        </authorList>
    </citation>
    <scope>NUCLEOTIDE SEQUENCE [LARGE SCALE GENOMIC DNA]</scope>
    <source>
        <strain evidence="3 4">Bb-Ger1</strain>
    </source>
</reference>
<dbReference type="InterPro" id="IPR029021">
    <property type="entry name" value="Prot-tyrosine_phosphatase-like"/>
</dbReference>
<dbReference type="Pfam" id="PF00782">
    <property type="entry name" value="DSPc"/>
    <property type="match status" value="1"/>
</dbReference>
<dbReference type="KEGG" id="bbes:BESB_033230"/>
<evidence type="ECO:0000313" key="3">
    <source>
        <dbReference type="EMBL" id="PFH31050.1"/>
    </source>
</evidence>
<dbReference type="GO" id="GO:0004725">
    <property type="term" value="F:protein tyrosine phosphatase activity"/>
    <property type="evidence" value="ECO:0007669"/>
    <property type="project" value="InterPro"/>
</dbReference>
<dbReference type="AlphaFoldDB" id="A0A2A9M6L0"/>
<keyword evidence="4" id="KW-1185">Reference proteome</keyword>
<feature type="domain" description="Tyrosine specific protein phosphatases" evidence="2">
    <location>
        <begin position="460"/>
        <end position="504"/>
    </location>
</feature>
<feature type="region of interest" description="Disordered" evidence="1">
    <location>
        <begin position="246"/>
        <end position="267"/>
    </location>
</feature>
<proteinExistence type="predicted"/>
<dbReference type="InterPro" id="IPR013784">
    <property type="entry name" value="Carb-bd-like_fold"/>
</dbReference>
<dbReference type="GO" id="GO:0005737">
    <property type="term" value="C:cytoplasm"/>
    <property type="evidence" value="ECO:0007669"/>
    <property type="project" value="TreeGrafter"/>
</dbReference>
<protein>
    <submittedName>
        <fullName evidence="3">Serine/threonine specific protein phosphatase</fullName>
    </submittedName>
</protein>
<dbReference type="GO" id="GO:0030246">
    <property type="term" value="F:carbohydrate binding"/>
    <property type="evidence" value="ECO:0007669"/>
    <property type="project" value="InterPro"/>
</dbReference>
<evidence type="ECO:0000313" key="4">
    <source>
        <dbReference type="Proteomes" id="UP000224006"/>
    </source>
</evidence>
<gene>
    <name evidence="3" type="ORF">BESB_033230</name>
</gene>
<dbReference type="PANTHER" id="PTHR46864:SF1">
    <property type="entry name" value="LAFORIN"/>
    <property type="match status" value="1"/>
</dbReference>
<dbReference type="GO" id="GO:0005634">
    <property type="term" value="C:nucleus"/>
    <property type="evidence" value="ECO:0007669"/>
    <property type="project" value="TreeGrafter"/>
</dbReference>
<comment type="caution">
    <text evidence="3">The sequence shown here is derived from an EMBL/GenBank/DDBJ whole genome shotgun (WGS) entry which is preliminary data.</text>
</comment>
<dbReference type="SUPFAM" id="SSF49452">
    <property type="entry name" value="Starch-binding domain-like"/>
    <property type="match status" value="1"/>
</dbReference>
<name>A0A2A9M6L0_BESBE</name>
<organism evidence="3 4">
    <name type="scientific">Besnoitia besnoiti</name>
    <name type="common">Apicomplexan protozoan</name>
    <dbReference type="NCBI Taxonomy" id="94643"/>
    <lineage>
        <taxon>Eukaryota</taxon>
        <taxon>Sar</taxon>
        <taxon>Alveolata</taxon>
        <taxon>Apicomplexa</taxon>
        <taxon>Conoidasida</taxon>
        <taxon>Coccidia</taxon>
        <taxon>Eucoccidiorida</taxon>
        <taxon>Eimeriorina</taxon>
        <taxon>Sarcocystidae</taxon>
        <taxon>Besnoitia</taxon>
    </lineage>
</organism>
<dbReference type="InterPro" id="IPR000387">
    <property type="entry name" value="Tyr_Pase_dom"/>
</dbReference>
<dbReference type="PANTHER" id="PTHR46864">
    <property type="entry name" value="LAFORIN"/>
    <property type="match status" value="1"/>
</dbReference>
<dbReference type="SUPFAM" id="SSF52799">
    <property type="entry name" value="(Phosphotyrosine protein) phosphatases II"/>
    <property type="match status" value="1"/>
</dbReference>
<dbReference type="EMBL" id="NWUJ01000018">
    <property type="protein sequence ID" value="PFH31050.1"/>
    <property type="molecule type" value="Genomic_DNA"/>
</dbReference>
<sequence>MRIRFSVIAFVPPNAQLGVVGSAPFLGAWKLDRCVPLVPYSAPHPQGLEPSLWFRDIDLGDPGCVAPSSPSSGEANDAHASAGAASACGNACDGLACGHQSRPNRHCLPAVAPPKPEFYPGDCGFAVELLTTSQRAQLNDGSHPQPARGFSAADPRLLRCSFFSGCALASVAPSSTCSSPSVARAATKCVWDAATFRVATRAPEVQALLERHPLRHAAFEYKFVLWYPASGENAVPYVPATAGEDAPTTYAGGHDQDPEDANGGRDGARSWREWLFPPLPSRCPSPPQPADSVVWEGCGPSNNRKFSFDPYDVVVDVNEGGNLESLYMCRIAHFRDPRAGGTGEYELTTRFYNAVKSECRMHYSTIFPRFFVGSCPRQLKHIRHLKEDLKVTCVVNLQTEQDLCNNYPDPIASSRSAEAVSHLYDGSGLRYVWLPTADMCDSARKIAVANAAFLILGLFQNGHSVYVHCNAGVGRSIAAACAFLCFAVGLDLRKANFLISAKRPVAYWDEKAMKYGLGDYQAKFGRCRVTGEDGREDRRSAA</sequence>
<dbReference type="VEuPathDB" id="ToxoDB:BESB_033230"/>